<organism evidence="11 12">
    <name type="scientific">Desmophyllum pertusum</name>
    <dbReference type="NCBI Taxonomy" id="174260"/>
    <lineage>
        <taxon>Eukaryota</taxon>
        <taxon>Metazoa</taxon>
        <taxon>Cnidaria</taxon>
        <taxon>Anthozoa</taxon>
        <taxon>Hexacorallia</taxon>
        <taxon>Scleractinia</taxon>
        <taxon>Caryophylliina</taxon>
        <taxon>Caryophylliidae</taxon>
        <taxon>Desmophyllum</taxon>
    </lineage>
</organism>
<evidence type="ECO:0000256" key="7">
    <source>
        <dbReference type="ARBA" id="ARBA00023157"/>
    </source>
</evidence>
<keyword evidence="5" id="KW-0646">Protease inhibitor</keyword>
<dbReference type="PROSITE" id="PS50279">
    <property type="entry name" value="BPTI_KUNITZ_2"/>
    <property type="match status" value="4"/>
</dbReference>
<evidence type="ECO:0000256" key="2">
    <source>
        <dbReference type="ARBA" id="ARBA00004613"/>
    </source>
</evidence>
<keyword evidence="6" id="KW-0722">Serine protease inhibitor</keyword>
<evidence type="ECO:0000256" key="4">
    <source>
        <dbReference type="ARBA" id="ARBA00022525"/>
    </source>
</evidence>
<evidence type="ECO:0000256" key="3">
    <source>
        <dbReference type="ARBA" id="ARBA00007226"/>
    </source>
</evidence>
<evidence type="ECO:0000256" key="8">
    <source>
        <dbReference type="ARBA" id="ARBA00023331"/>
    </source>
</evidence>
<dbReference type="InterPro" id="IPR002223">
    <property type="entry name" value="Kunitz_BPTI"/>
</dbReference>
<evidence type="ECO:0000256" key="6">
    <source>
        <dbReference type="ARBA" id="ARBA00022900"/>
    </source>
</evidence>
<dbReference type="InterPro" id="IPR020901">
    <property type="entry name" value="Prtase_inh_Kunz-CS"/>
</dbReference>
<dbReference type="CDD" id="cd00109">
    <property type="entry name" value="Kunitz-type"/>
    <property type="match status" value="4"/>
</dbReference>
<dbReference type="InterPro" id="IPR036880">
    <property type="entry name" value="Kunitz_BPTI_sf"/>
</dbReference>
<sequence length="238" mass="26277">MAQRTSLLAFIFIIVIVMVQAQDICQQPKKVGPCKAAHPRFYFNKDAGKCEEFTYGGCGGNENNFKTLEACQAKCTCHQPKEVGPCKAALPSFYFDHNAGKCKDFTYGGCKGNANNFEKLEACQEMCICQQPKEVGPCFAAYQHFYFDKNAGECKSFIYGGCKGNANKFKTKRACKAKTSECRGICELPKAEGPCKAAFPRFYFDKDAGRCKTFTYGGCQGNANNFDTEESCQAKCGK</sequence>
<feature type="signal peptide" evidence="9">
    <location>
        <begin position="1"/>
        <end position="21"/>
    </location>
</feature>
<evidence type="ECO:0000313" key="11">
    <source>
        <dbReference type="EMBL" id="KAJ7386275.1"/>
    </source>
</evidence>
<dbReference type="FunFam" id="4.10.410.10:FF:000021">
    <property type="entry name" value="Serine protease inhibitor, putative"/>
    <property type="match status" value="3"/>
</dbReference>
<dbReference type="PROSITE" id="PS00280">
    <property type="entry name" value="BPTI_KUNITZ_1"/>
    <property type="match status" value="3"/>
</dbReference>
<keyword evidence="4" id="KW-0964">Secreted</keyword>
<comment type="subcellular location">
    <subcellularLocation>
        <location evidence="1">Nematocyst</location>
    </subcellularLocation>
    <subcellularLocation>
        <location evidence="2">Secreted</location>
    </subcellularLocation>
</comment>
<dbReference type="Proteomes" id="UP001163046">
    <property type="component" value="Unassembled WGS sequence"/>
</dbReference>
<dbReference type="PANTHER" id="PTHR10083:SF374">
    <property type="entry name" value="BPTI_KUNITZ INHIBITOR DOMAIN-CONTAINING PROTEIN"/>
    <property type="match status" value="1"/>
</dbReference>
<evidence type="ECO:0000313" key="12">
    <source>
        <dbReference type="Proteomes" id="UP001163046"/>
    </source>
</evidence>
<dbReference type="GO" id="GO:0008200">
    <property type="term" value="F:ion channel inhibitor activity"/>
    <property type="evidence" value="ECO:0007669"/>
    <property type="project" value="UniProtKB-ARBA"/>
</dbReference>
<dbReference type="OrthoDB" id="5950222at2759"/>
<feature type="domain" description="BPTI/Kunitz inhibitor" evidence="10">
    <location>
        <begin position="186"/>
        <end position="236"/>
    </location>
</feature>
<dbReference type="GO" id="GO:0042151">
    <property type="term" value="C:nematocyst"/>
    <property type="evidence" value="ECO:0007669"/>
    <property type="project" value="UniProtKB-SubCell"/>
</dbReference>
<gene>
    <name evidence="11" type="ORF">OS493_010680</name>
</gene>
<evidence type="ECO:0000259" key="10">
    <source>
        <dbReference type="PROSITE" id="PS50279"/>
    </source>
</evidence>
<dbReference type="Pfam" id="PF00014">
    <property type="entry name" value="Kunitz_BPTI"/>
    <property type="match status" value="4"/>
</dbReference>
<proteinExistence type="inferred from homology"/>
<name>A0A9W9ZRP9_9CNID</name>
<dbReference type="Gene3D" id="4.10.410.10">
    <property type="entry name" value="Pancreatic trypsin inhibitor Kunitz domain"/>
    <property type="match status" value="4"/>
</dbReference>
<evidence type="ECO:0000256" key="5">
    <source>
        <dbReference type="ARBA" id="ARBA00022690"/>
    </source>
</evidence>
<dbReference type="PANTHER" id="PTHR10083">
    <property type="entry name" value="KUNITZ-TYPE PROTEASE INHIBITOR-RELATED"/>
    <property type="match status" value="1"/>
</dbReference>
<feature type="domain" description="BPTI/Kunitz inhibitor" evidence="10">
    <location>
        <begin position="129"/>
        <end position="179"/>
    </location>
</feature>
<keyword evidence="7" id="KW-1015">Disulfide bond</keyword>
<feature type="chain" id="PRO_5040799820" description="BPTI/Kunitz inhibitor domain-containing protein" evidence="9">
    <location>
        <begin position="22"/>
        <end position="238"/>
    </location>
</feature>
<evidence type="ECO:0000256" key="9">
    <source>
        <dbReference type="SAM" id="SignalP"/>
    </source>
</evidence>
<comment type="caution">
    <text evidence="11">The sequence shown here is derived from an EMBL/GenBank/DDBJ whole genome shotgun (WGS) entry which is preliminary data.</text>
</comment>
<reference evidence="11" key="1">
    <citation type="submission" date="2023-01" db="EMBL/GenBank/DDBJ databases">
        <title>Genome assembly of the deep-sea coral Lophelia pertusa.</title>
        <authorList>
            <person name="Herrera S."/>
            <person name="Cordes E."/>
        </authorList>
    </citation>
    <scope>NUCLEOTIDE SEQUENCE</scope>
    <source>
        <strain evidence="11">USNM1676648</strain>
        <tissue evidence="11">Polyp</tissue>
    </source>
</reference>
<dbReference type="SMART" id="SM00131">
    <property type="entry name" value="KU"/>
    <property type="match status" value="4"/>
</dbReference>
<dbReference type="AlphaFoldDB" id="A0A9W9ZRP9"/>
<feature type="domain" description="BPTI/Kunitz inhibitor" evidence="10">
    <location>
        <begin position="77"/>
        <end position="127"/>
    </location>
</feature>
<keyword evidence="12" id="KW-1185">Reference proteome</keyword>
<dbReference type="PRINTS" id="PR00759">
    <property type="entry name" value="BASICPTASE"/>
</dbReference>
<dbReference type="SUPFAM" id="SSF57362">
    <property type="entry name" value="BPTI-like"/>
    <property type="match status" value="4"/>
</dbReference>
<keyword evidence="8" id="KW-0166">Nematocyst</keyword>
<protein>
    <recommendedName>
        <fullName evidence="10">BPTI/Kunitz inhibitor domain-containing protein</fullName>
    </recommendedName>
</protein>
<accession>A0A9W9ZRP9</accession>
<dbReference type="EMBL" id="MU825877">
    <property type="protein sequence ID" value="KAJ7386275.1"/>
    <property type="molecule type" value="Genomic_DNA"/>
</dbReference>
<keyword evidence="9" id="KW-0732">Signal</keyword>
<dbReference type="GO" id="GO:0004867">
    <property type="term" value="F:serine-type endopeptidase inhibitor activity"/>
    <property type="evidence" value="ECO:0007669"/>
    <property type="project" value="UniProtKB-KW"/>
</dbReference>
<evidence type="ECO:0000256" key="1">
    <source>
        <dbReference type="ARBA" id="ARBA00004532"/>
    </source>
</evidence>
<dbReference type="GO" id="GO:0005615">
    <property type="term" value="C:extracellular space"/>
    <property type="evidence" value="ECO:0007669"/>
    <property type="project" value="TreeGrafter"/>
</dbReference>
<feature type="domain" description="BPTI/Kunitz inhibitor" evidence="10">
    <location>
        <begin position="25"/>
        <end position="75"/>
    </location>
</feature>
<dbReference type="InterPro" id="IPR050098">
    <property type="entry name" value="TFPI/VKTCI-like"/>
</dbReference>
<comment type="similarity">
    <text evidence="3">Belongs to the venom Kunitz-type family. Sea anemone type 2 potassium channel toxin subfamily.</text>
</comment>